<name>A0A9Q5I475_SANBA</name>
<evidence type="ECO:0000256" key="5">
    <source>
        <dbReference type="ARBA" id="ARBA00022898"/>
    </source>
</evidence>
<evidence type="ECO:0000256" key="4">
    <source>
        <dbReference type="ARBA" id="ARBA00022679"/>
    </source>
</evidence>
<evidence type="ECO:0000313" key="8">
    <source>
        <dbReference type="Proteomes" id="UP000757232"/>
    </source>
</evidence>
<dbReference type="EMBL" id="LNZH02000101">
    <property type="protein sequence ID" value="OCB91199.1"/>
    <property type="molecule type" value="Genomic_DNA"/>
</dbReference>
<dbReference type="OrthoDB" id="691673at2759"/>
<evidence type="ECO:0000259" key="6">
    <source>
        <dbReference type="Pfam" id="PF00155"/>
    </source>
</evidence>
<keyword evidence="5" id="KW-0663">Pyridoxal phosphate</keyword>
<comment type="similarity">
    <text evidence="2">Belongs to the class-I pyridoxal-phosphate-dependent aminotransferase family.</text>
</comment>
<dbReference type="Proteomes" id="UP000757232">
    <property type="component" value="Unassembled WGS sequence"/>
</dbReference>
<dbReference type="GO" id="GO:0008483">
    <property type="term" value="F:transaminase activity"/>
    <property type="evidence" value="ECO:0007669"/>
    <property type="project" value="UniProtKB-KW"/>
</dbReference>
<comment type="cofactor">
    <cofactor evidence="1">
        <name>pyridoxal 5'-phosphate</name>
        <dbReference type="ChEBI" id="CHEBI:597326"/>
    </cofactor>
</comment>
<keyword evidence="8" id="KW-1185">Reference proteome</keyword>
<evidence type="ECO:0000256" key="1">
    <source>
        <dbReference type="ARBA" id="ARBA00001933"/>
    </source>
</evidence>
<evidence type="ECO:0000313" key="7">
    <source>
        <dbReference type="EMBL" id="OCB91199.1"/>
    </source>
</evidence>
<dbReference type="Gene3D" id="3.40.640.10">
    <property type="entry name" value="Type I PLP-dependent aspartate aminotransferase-like (Major domain)"/>
    <property type="match status" value="1"/>
</dbReference>
<proteinExistence type="inferred from homology"/>
<keyword evidence="4 7" id="KW-0808">Transferase</keyword>
<dbReference type="Pfam" id="PF00155">
    <property type="entry name" value="Aminotran_1_2"/>
    <property type="match status" value="1"/>
</dbReference>
<dbReference type="InterPro" id="IPR050859">
    <property type="entry name" value="Class-I_PLP-dep_aminotransf"/>
</dbReference>
<dbReference type="GO" id="GO:1901605">
    <property type="term" value="P:alpha-amino acid metabolic process"/>
    <property type="evidence" value="ECO:0007669"/>
    <property type="project" value="TreeGrafter"/>
</dbReference>
<dbReference type="InterPro" id="IPR015421">
    <property type="entry name" value="PyrdxlP-dep_Trfase_major"/>
</dbReference>
<dbReference type="PANTHER" id="PTHR42790:SF1">
    <property type="entry name" value="AROMATIC AMINO ACID AMINOTRANSFERASE, HYPOTHETICAL (EUROFUNG)"/>
    <property type="match status" value="1"/>
</dbReference>
<gene>
    <name evidence="7" type="ORF">A7U60_g1546</name>
</gene>
<dbReference type="PANTHER" id="PTHR42790">
    <property type="entry name" value="AMINOTRANSFERASE"/>
    <property type="match status" value="1"/>
</dbReference>
<accession>A0A9Q5I475</accession>
<dbReference type="CDD" id="cd00609">
    <property type="entry name" value="AAT_like"/>
    <property type="match status" value="1"/>
</dbReference>
<organism evidence="7 8">
    <name type="scientific">Sanghuangporus baumii</name>
    <name type="common">Phellinus baumii</name>
    <dbReference type="NCBI Taxonomy" id="108892"/>
    <lineage>
        <taxon>Eukaryota</taxon>
        <taxon>Fungi</taxon>
        <taxon>Dikarya</taxon>
        <taxon>Basidiomycota</taxon>
        <taxon>Agaricomycotina</taxon>
        <taxon>Agaricomycetes</taxon>
        <taxon>Hymenochaetales</taxon>
        <taxon>Hymenochaetaceae</taxon>
        <taxon>Sanghuangporus</taxon>
    </lineage>
</organism>
<dbReference type="AlphaFoldDB" id="A0A9Q5I475"/>
<reference evidence="7" key="1">
    <citation type="submission" date="2016-06" db="EMBL/GenBank/DDBJ databases">
        <title>Draft Genome sequence of the fungus Inonotus baumii.</title>
        <authorList>
            <person name="Zhu H."/>
            <person name="Lin W."/>
        </authorList>
    </citation>
    <scope>NUCLEOTIDE SEQUENCE</scope>
    <source>
        <strain evidence="7">821</strain>
    </source>
</reference>
<keyword evidence="3" id="KW-0032">Aminotransferase</keyword>
<dbReference type="GO" id="GO:0030170">
    <property type="term" value="F:pyridoxal phosphate binding"/>
    <property type="evidence" value="ECO:0007669"/>
    <property type="project" value="InterPro"/>
</dbReference>
<comment type="caution">
    <text evidence="7">The sequence shown here is derived from an EMBL/GenBank/DDBJ whole genome shotgun (WGS) entry which is preliminary data.</text>
</comment>
<dbReference type="InterPro" id="IPR004839">
    <property type="entry name" value="Aminotransferase_I/II_large"/>
</dbReference>
<sequence>MADMNEKLPKAVDLSHHLSEISKSRQPSPLKNLARYFGKPGILSLAGGMPSPAYFPLSTLSAETLVADSFSLAPPAKDDSGLSWFWKLFSSSKKERTEHLSIPKYADPDSSEAISLDVALQYGTAQGLVPLQKFMREFTERVYQPQYSDFTTFVHAGNTDAWGKAFQTLCNPGEMFLTEEWTYPSAMASAKPYGIRPVAIKIDNEGMRSDDLRKVLSEWDEEARGAKRPHVMYTVPVGQNPTGATMGATRKKEIYNICVEFDTIIVEDDPYYFLQEGPYVPRDIRSSASSSKSKDEISDYIASLAPSYLKFDYQGRVIRLDSFSKTIAPGSRLGWFTCNERFSERLERQGETSTQAPCGFGQSVITQLLTKQWGFEGYIRWLKGLRSEYSRRRDFFLDELLSLFDVRSVYMAQGTWAGCTAFVARPRPHSGRAINNAVSEKQDFPFGDKPLFSFVAPTSGMFVWIKIHFENLPSFSAPEDKTTMEVRLWEKIADAGVLIGPGWIFAATEDVPQEAEGHFRIAFSHAEHDTMKKALKVFHDQLLDFFGYQ</sequence>
<evidence type="ECO:0000256" key="3">
    <source>
        <dbReference type="ARBA" id="ARBA00022576"/>
    </source>
</evidence>
<feature type="domain" description="Aminotransferase class I/classII large" evidence="6">
    <location>
        <begin position="120"/>
        <end position="402"/>
    </location>
</feature>
<evidence type="ECO:0000256" key="2">
    <source>
        <dbReference type="ARBA" id="ARBA00007441"/>
    </source>
</evidence>
<dbReference type="InterPro" id="IPR015424">
    <property type="entry name" value="PyrdxlP-dep_Trfase"/>
</dbReference>
<dbReference type="SUPFAM" id="SSF53383">
    <property type="entry name" value="PLP-dependent transferases"/>
    <property type="match status" value="1"/>
</dbReference>
<protein>
    <submittedName>
        <fullName evidence="7">PLP-dependent transferase</fullName>
    </submittedName>
</protein>